<evidence type="ECO:0000313" key="3">
    <source>
        <dbReference type="EMBL" id="MPY46693.1"/>
    </source>
</evidence>
<dbReference type="Pfam" id="PF03372">
    <property type="entry name" value="Exo_endo_phos"/>
    <property type="match status" value="1"/>
</dbReference>
<dbReference type="Proteomes" id="UP000326979">
    <property type="component" value="Unassembled WGS sequence"/>
</dbReference>
<keyword evidence="3" id="KW-0378">Hydrolase</keyword>
<dbReference type="AlphaFoldDB" id="A0A5N8WGX9"/>
<feature type="signal peptide" evidence="1">
    <location>
        <begin position="1"/>
        <end position="32"/>
    </location>
</feature>
<protein>
    <submittedName>
        <fullName evidence="3">Endonuclease/exonuclease/phosphatase family protein</fullName>
    </submittedName>
</protein>
<evidence type="ECO:0000256" key="1">
    <source>
        <dbReference type="SAM" id="SignalP"/>
    </source>
</evidence>
<gene>
    <name evidence="3" type="ORF">FNH04_44395</name>
</gene>
<keyword evidence="3" id="KW-0269">Exonuclease</keyword>
<keyword evidence="3" id="KW-0255">Endonuclease</keyword>
<keyword evidence="3" id="KW-0540">Nuclease</keyword>
<evidence type="ECO:0000259" key="2">
    <source>
        <dbReference type="Pfam" id="PF03372"/>
    </source>
</evidence>
<dbReference type="Gene3D" id="3.60.10.10">
    <property type="entry name" value="Endonuclease/exonuclease/phosphatase"/>
    <property type="match status" value="1"/>
</dbReference>
<dbReference type="InterPro" id="IPR036691">
    <property type="entry name" value="Endo/exonu/phosph_ase_sf"/>
</dbReference>
<name>A0A5N8WGX9_9ACTN</name>
<reference evidence="3 4" key="1">
    <citation type="submission" date="2019-07" db="EMBL/GenBank/DDBJ databases">
        <title>New species of Amycolatopsis and Streptomyces.</title>
        <authorList>
            <person name="Duangmal K."/>
            <person name="Teo W.F.A."/>
            <person name="Lipun K."/>
        </authorList>
    </citation>
    <scope>NUCLEOTIDE SEQUENCE [LARGE SCALE GENOMIC DNA]</scope>
    <source>
        <strain evidence="3 4">TISTR 2346</strain>
    </source>
</reference>
<dbReference type="EMBL" id="VJZE01000751">
    <property type="protein sequence ID" value="MPY46693.1"/>
    <property type="molecule type" value="Genomic_DNA"/>
</dbReference>
<dbReference type="RefSeq" id="WP_152791898.1">
    <property type="nucleotide sequence ID" value="NZ_VJZE01000751.1"/>
</dbReference>
<feature type="domain" description="Endonuclease/exonuclease/phosphatase" evidence="2">
    <location>
        <begin position="46"/>
        <end position="267"/>
    </location>
</feature>
<dbReference type="OrthoDB" id="3531939at2"/>
<keyword evidence="4" id="KW-1185">Reference proteome</keyword>
<feature type="non-terminal residue" evidence="3">
    <location>
        <position position="314"/>
    </location>
</feature>
<comment type="caution">
    <text evidence="3">The sequence shown here is derived from an EMBL/GenBank/DDBJ whole genome shotgun (WGS) entry which is preliminary data.</text>
</comment>
<accession>A0A5N8WGX9</accession>
<proteinExistence type="predicted"/>
<sequence length="314" mass="33669">MRHKFRRLSAFVSAVIAALLFSAALTSSPAAAEPQPEPIRQNLKILHWNMAGAARNDGDGPPVDRLVEKIRELDPDIVTINEVCHSQATFLRDELRDSGIQMSWHFGRASNNWFNTCNGLFGADAWAGNAIFTKAPVGEAKDFWFSGNDIVEERSNETRGFTCLTAYFALPVRTCSVHTDPNDDNARAQTAAIAAKFAADIDQRPYLLAGDFNAAPATHLQSMYVPEAGGGGKFYEVGWQQPGMGEATHGEGKLDFIFANKAWFDPAMTGRAIDGGTCSSNGGEDCSDHKMLYGEVVLTDDADGDGTGGGGGGG</sequence>
<evidence type="ECO:0000313" key="4">
    <source>
        <dbReference type="Proteomes" id="UP000326979"/>
    </source>
</evidence>
<keyword evidence="1" id="KW-0732">Signal</keyword>
<dbReference type="SUPFAM" id="SSF56219">
    <property type="entry name" value="DNase I-like"/>
    <property type="match status" value="1"/>
</dbReference>
<dbReference type="InterPro" id="IPR005135">
    <property type="entry name" value="Endo/exonuclease/phosphatase"/>
</dbReference>
<dbReference type="GO" id="GO:0004527">
    <property type="term" value="F:exonuclease activity"/>
    <property type="evidence" value="ECO:0007669"/>
    <property type="project" value="UniProtKB-KW"/>
</dbReference>
<feature type="chain" id="PRO_5024868785" evidence="1">
    <location>
        <begin position="33"/>
        <end position="314"/>
    </location>
</feature>
<organism evidence="3 4">
    <name type="scientific">Streptomyces phyllanthi</name>
    <dbReference type="NCBI Taxonomy" id="1803180"/>
    <lineage>
        <taxon>Bacteria</taxon>
        <taxon>Bacillati</taxon>
        <taxon>Actinomycetota</taxon>
        <taxon>Actinomycetes</taxon>
        <taxon>Kitasatosporales</taxon>
        <taxon>Streptomycetaceae</taxon>
        <taxon>Streptomyces</taxon>
    </lineage>
</organism>
<dbReference type="GO" id="GO:0004519">
    <property type="term" value="F:endonuclease activity"/>
    <property type="evidence" value="ECO:0007669"/>
    <property type="project" value="UniProtKB-KW"/>
</dbReference>